<gene>
    <name evidence="2" type="ORF">rCG_54082</name>
</gene>
<protein>
    <submittedName>
        <fullName evidence="2">RCG54082, isoform CRA_c</fullName>
    </submittedName>
</protein>
<accession>A6J945</accession>
<sequence>MAIPARLPRGQRTVAGVGDGRAVLPILLRVSGTQAPHQPSGSVGVRAALAVVPGSGGERAWQPRSSSNSSNRSRAGRPQKAR</sequence>
<dbReference type="AlphaFoldDB" id="A6J945"/>
<reference evidence="2 3" key="1">
    <citation type="submission" date="2005-09" db="EMBL/GenBank/DDBJ databases">
        <authorList>
            <person name="Mural R.J."/>
            <person name="Li P.W."/>
            <person name="Adams M.D."/>
            <person name="Amanatides P.G."/>
            <person name="Baden-Tillson H."/>
            <person name="Barnstead M."/>
            <person name="Chin S.H."/>
            <person name="Dew I."/>
            <person name="Evans C.A."/>
            <person name="Ferriera S."/>
            <person name="Flanigan M."/>
            <person name="Fosler C."/>
            <person name="Glodek A."/>
            <person name="Gu Z."/>
            <person name="Holt R.A."/>
            <person name="Jennings D."/>
            <person name="Kraft C.L."/>
            <person name="Lu F."/>
            <person name="Nguyen T."/>
            <person name="Nusskern D.R."/>
            <person name="Pfannkoch C.M."/>
            <person name="Sitter C."/>
            <person name="Sutton G.G."/>
            <person name="Venter J.C."/>
            <person name="Wang Z."/>
            <person name="Woodage T."/>
            <person name="Zheng X.H."/>
            <person name="Zhong F."/>
        </authorList>
    </citation>
    <scope>NUCLEOTIDE SEQUENCE [LARGE SCALE GENOMIC DNA]</scope>
    <source>
        <strain>BN</strain>
        <strain evidence="3">Sprague-Dawley</strain>
    </source>
</reference>
<organism evidence="2 3">
    <name type="scientific">Rattus norvegicus</name>
    <name type="common">Rat</name>
    <dbReference type="NCBI Taxonomy" id="10116"/>
    <lineage>
        <taxon>Eukaryota</taxon>
        <taxon>Metazoa</taxon>
        <taxon>Chordata</taxon>
        <taxon>Craniata</taxon>
        <taxon>Vertebrata</taxon>
        <taxon>Euteleostomi</taxon>
        <taxon>Mammalia</taxon>
        <taxon>Eutheria</taxon>
        <taxon>Euarchontoglires</taxon>
        <taxon>Glires</taxon>
        <taxon>Rodentia</taxon>
        <taxon>Myomorpha</taxon>
        <taxon>Muroidea</taxon>
        <taxon>Muridae</taxon>
        <taxon>Murinae</taxon>
        <taxon>Rattus</taxon>
    </lineage>
</organism>
<feature type="region of interest" description="Disordered" evidence="1">
    <location>
        <begin position="54"/>
        <end position="82"/>
    </location>
</feature>
<name>A6J945_RAT</name>
<proteinExistence type="predicted"/>
<dbReference type="Proteomes" id="UP000234681">
    <property type="component" value="Chromosome 1"/>
</dbReference>
<feature type="compositionally biased region" description="Low complexity" evidence="1">
    <location>
        <begin position="64"/>
        <end position="73"/>
    </location>
</feature>
<evidence type="ECO:0000313" key="2">
    <source>
        <dbReference type="EMBL" id="EDM08041.1"/>
    </source>
</evidence>
<dbReference type="EMBL" id="CH473979">
    <property type="protein sequence ID" value="EDM08041.1"/>
    <property type="molecule type" value="Genomic_DNA"/>
</dbReference>
<evidence type="ECO:0000313" key="3">
    <source>
        <dbReference type="Proteomes" id="UP000234681"/>
    </source>
</evidence>
<evidence type="ECO:0000256" key="1">
    <source>
        <dbReference type="SAM" id="MobiDB-lite"/>
    </source>
</evidence>